<protein>
    <submittedName>
        <fullName evidence="2">Uncharacterized protein</fullName>
    </submittedName>
</protein>
<reference evidence="2" key="1">
    <citation type="submission" date="2021-02" db="EMBL/GenBank/DDBJ databases">
        <authorList>
            <person name="Dougan E. K."/>
            <person name="Rhodes N."/>
            <person name="Thang M."/>
            <person name="Chan C."/>
        </authorList>
    </citation>
    <scope>NUCLEOTIDE SEQUENCE</scope>
</reference>
<organism evidence="2 3">
    <name type="scientific">Polarella glacialis</name>
    <name type="common">Dinoflagellate</name>
    <dbReference type="NCBI Taxonomy" id="89957"/>
    <lineage>
        <taxon>Eukaryota</taxon>
        <taxon>Sar</taxon>
        <taxon>Alveolata</taxon>
        <taxon>Dinophyceae</taxon>
        <taxon>Suessiales</taxon>
        <taxon>Suessiaceae</taxon>
        <taxon>Polarella</taxon>
    </lineage>
</organism>
<dbReference type="EMBL" id="CAJNNW010036332">
    <property type="protein sequence ID" value="CAE8733425.1"/>
    <property type="molecule type" value="Genomic_DNA"/>
</dbReference>
<evidence type="ECO:0000313" key="3">
    <source>
        <dbReference type="Proteomes" id="UP000626109"/>
    </source>
</evidence>
<sequence length="135" mass="15397">MKAFKDIHKLKRSNKSRPGRLIKCGETRNREDLGVVEDQACTVKEALRQQLFVKQKRLCRGGYQDIVVHRLRRQNKTSQACAHRVQNLKPKLQMGLANGPLNFFAACPTRWATSTLLEMPGRGMPSWPTPRPSES</sequence>
<proteinExistence type="predicted"/>
<gene>
    <name evidence="1" type="ORF">PGLA2088_LOCUS14257</name>
    <name evidence="2" type="ORF">PGLA2088_LOCUS46832</name>
</gene>
<evidence type="ECO:0000313" key="1">
    <source>
        <dbReference type="EMBL" id="CAE8660754.1"/>
    </source>
</evidence>
<dbReference type="Proteomes" id="UP000626109">
    <property type="component" value="Unassembled WGS sequence"/>
</dbReference>
<name>A0A813LMB1_POLGL</name>
<dbReference type="AlphaFoldDB" id="A0A813LMB1"/>
<dbReference type="EMBL" id="CAJNNW010017325">
    <property type="protein sequence ID" value="CAE8660754.1"/>
    <property type="molecule type" value="Genomic_DNA"/>
</dbReference>
<comment type="caution">
    <text evidence="2">The sequence shown here is derived from an EMBL/GenBank/DDBJ whole genome shotgun (WGS) entry which is preliminary data.</text>
</comment>
<evidence type="ECO:0000313" key="2">
    <source>
        <dbReference type="EMBL" id="CAE8733425.1"/>
    </source>
</evidence>
<accession>A0A813LMB1</accession>